<keyword evidence="5 8" id="KW-0812">Transmembrane</keyword>
<keyword evidence="3" id="KW-0813">Transport</keyword>
<keyword evidence="4 8" id="KW-1003">Cell membrane</keyword>
<feature type="transmembrane region" description="Helical" evidence="8">
    <location>
        <begin position="75"/>
        <end position="95"/>
    </location>
</feature>
<dbReference type="Pfam" id="PF01925">
    <property type="entry name" value="TauE"/>
    <property type="match status" value="1"/>
</dbReference>
<evidence type="ECO:0000256" key="5">
    <source>
        <dbReference type="ARBA" id="ARBA00022692"/>
    </source>
</evidence>
<feature type="transmembrane region" description="Helical" evidence="8">
    <location>
        <begin position="101"/>
        <end position="118"/>
    </location>
</feature>
<keyword evidence="6 8" id="KW-1133">Transmembrane helix</keyword>
<evidence type="ECO:0000256" key="7">
    <source>
        <dbReference type="ARBA" id="ARBA00023136"/>
    </source>
</evidence>
<feature type="transmembrane region" description="Helical" evidence="8">
    <location>
        <begin position="46"/>
        <end position="63"/>
    </location>
</feature>
<evidence type="ECO:0000256" key="2">
    <source>
        <dbReference type="ARBA" id="ARBA00009142"/>
    </source>
</evidence>
<protein>
    <recommendedName>
        <fullName evidence="8">Probable membrane transporter protein</fullName>
    </recommendedName>
</protein>
<sequence>MSDGTMLLLIIFFAVFIGAFIQGATGLGLGLVITAILPFFLTVKETTLLVISLLIISGLTVTCKYYKHLVWKEILSFLVVVLVGRFVAFFILSAYGDMDFLKIWLGVVLLLIVIYQLLSAKKMDTIVELSPRRKNVSQIGLGFTAGLIGGVFGLGGPFIVLYFLLFYPQKKFSYIVSVQAVTTVASLFSISIHAVNGDFYPSFFTYFLIGLVAVILGTNLGLRLFEKVNATIVKRITIVLITVSAITIILFA</sequence>
<evidence type="ECO:0000256" key="1">
    <source>
        <dbReference type="ARBA" id="ARBA00004651"/>
    </source>
</evidence>
<dbReference type="EMBL" id="SNUX01000002">
    <property type="protein sequence ID" value="TES49325.1"/>
    <property type="molecule type" value="Genomic_DNA"/>
</dbReference>
<feature type="transmembrane region" description="Helical" evidence="8">
    <location>
        <begin position="139"/>
        <end position="166"/>
    </location>
</feature>
<accession>A0A4Y7WL53</accession>
<evidence type="ECO:0000256" key="8">
    <source>
        <dbReference type="RuleBase" id="RU363041"/>
    </source>
</evidence>
<comment type="subcellular location">
    <subcellularLocation>
        <location evidence="1 8">Cell membrane</location>
        <topology evidence="1 8">Multi-pass membrane protein</topology>
    </subcellularLocation>
</comment>
<feature type="transmembrane region" description="Helical" evidence="8">
    <location>
        <begin position="7"/>
        <end position="40"/>
    </location>
</feature>
<reference evidence="9 10" key="1">
    <citation type="submission" date="2019-03" db="EMBL/GenBank/DDBJ databases">
        <authorList>
            <person name="Liu G."/>
        </authorList>
    </citation>
    <scope>NUCLEOTIDE SEQUENCE [LARGE SCALE GENOMIC DNA]</scope>
    <source>
        <strain evidence="9 10">DSM 19099</strain>
    </source>
</reference>
<organism evidence="9 10">
    <name type="scientific">Shouchella lehensis</name>
    <dbReference type="NCBI Taxonomy" id="300825"/>
    <lineage>
        <taxon>Bacteria</taxon>
        <taxon>Bacillati</taxon>
        <taxon>Bacillota</taxon>
        <taxon>Bacilli</taxon>
        <taxon>Bacillales</taxon>
        <taxon>Bacillaceae</taxon>
        <taxon>Shouchella</taxon>
    </lineage>
</organism>
<dbReference type="InterPro" id="IPR002781">
    <property type="entry name" value="TM_pro_TauE-like"/>
</dbReference>
<evidence type="ECO:0000313" key="10">
    <source>
        <dbReference type="Proteomes" id="UP000298210"/>
    </source>
</evidence>
<dbReference type="RefSeq" id="WP_134258853.1">
    <property type="nucleotide sequence ID" value="NZ_SNUX01000002.1"/>
</dbReference>
<feature type="transmembrane region" description="Helical" evidence="8">
    <location>
        <begin position="199"/>
        <end position="220"/>
    </location>
</feature>
<comment type="caution">
    <text evidence="9">The sequence shown here is derived from an EMBL/GenBank/DDBJ whole genome shotgun (WGS) entry which is preliminary data.</text>
</comment>
<evidence type="ECO:0000256" key="4">
    <source>
        <dbReference type="ARBA" id="ARBA00022475"/>
    </source>
</evidence>
<dbReference type="GO" id="GO:0005886">
    <property type="term" value="C:plasma membrane"/>
    <property type="evidence" value="ECO:0007669"/>
    <property type="project" value="UniProtKB-SubCell"/>
</dbReference>
<evidence type="ECO:0000313" key="9">
    <source>
        <dbReference type="EMBL" id="TES49325.1"/>
    </source>
</evidence>
<dbReference type="AlphaFoldDB" id="A0A4Y7WL53"/>
<proteinExistence type="inferred from homology"/>
<keyword evidence="7 8" id="KW-0472">Membrane</keyword>
<comment type="similarity">
    <text evidence="2 8">Belongs to the 4-toluene sulfonate uptake permease (TSUP) (TC 2.A.102) family.</text>
</comment>
<evidence type="ECO:0000256" key="6">
    <source>
        <dbReference type="ARBA" id="ARBA00022989"/>
    </source>
</evidence>
<name>A0A4Y7WL53_9BACI</name>
<dbReference type="Proteomes" id="UP000298210">
    <property type="component" value="Unassembled WGS sequence"/>
</dbReference>
<dbReference type="PANTHER" id="PTHR30269:SF37">
    <property type="entry name" value="MEMBRANE TRANSPORTER PROTEIN"/>
    <property type="match status" value="1"/>
</dbReference>
<dbReference type="PANTHER" id="PTHR30269">
    <property type="entry name" value="TRANSMEMBRANE PROTEIN YFCA"/>
    <property type="match status" value="1"/>
</dbReference>
<gene>
    <name evidence="9" type="ORF">E2L03_07585</name>
</gene>
<feature type="transmembrane region" description="Helical" evidence="8">
    <location>
        <begin position="232"/>
        <end position="251"/>
    </location>
</feature>
<dbReference type="InterPro" id="IPR052017">
    <property type="entry name" value="TSUP"/>
</dbReference>
<evidence type="ECO:0000256" key="3">
    <source>
        <dbReference type="ARBA" id="ARBA00022448"/>
    </source>
</evidence>